<evidence type="ECO:0008006" key="9">
    <source>
        <dbReference type="Google" id="ProtNLM"/>
    </source>
</evidence>
<dbReference type="PANTHER" id="PTHR13604">
    <property type="entry name" value="DC12-RELATED"/>
    <property type="match status" value="1"/>
</dbReference>
<keyword evidence="3" id="KW-0227">DNA damage</keyword>
<dbReference type="InterPro" id="IPR036590">
    <property type="entry name" value="SRAP-like"/>
</dbReference>
<dbReference type="GO" id="GO:0016829">
    <property type="term" value="F:lyase activity"/>
    <property type="evidence" value="ECO:0007669"/>
    <property type="project" value="UniProtKB-KW"/>
</dbReference>
<evidence type="ECO:0000256" key="6">
    <source>
        <dbReference type="ARBA" id="ARBA00023125"/>
    </source>
</evidence>
<dbReference type="GO" id="GO:0006508">
    <property type="term" value="P:proteolysis"/>
    <property type="evidence" value="ECO:0007669"/>
    <property type="project" value="UniProtKB-KW"/>
</dbReference>
<evidence type="ECO:0000256" key="7">
    <source>
        <dbReference type="ARBA" id="ARBA00023239"/>
    </source>
</evidence>
<evidence type="ECO:0000256" key="2">
    <source>
        <dbReference type="ARBA" id="ARBA00022670"/>
    </source>
</evidence>
<sequence length="208" mass="23399">MCCRYLQNPRDDLAEIRRMLEHKFVRIESGDFDAPDAFPDSPQERFPAQICSVILLHKGVLRLLPALWGFKKWDGKGVVANARSETVYTSRFFAESAEKYHCAVPARCFYEWSKPEGENTSAVKYGFRSDINEIYMAGIYRRGECGGEFAVLTKPAGEFAQIHPRTTCLIEPDRLPAWLGCETGADDLGTVKLYAFGQGADVDKTSLQ</sequence>
<name>A0A645A3N9_9ZZZZ</name>
<reference evidence="8" key="1">
    <citation type="submission" date="2019-08" db="EMBL/GenBank/DDBJ databases">
        <authorList>
            <person name="Kucharzyk K."/>
            <person name="Murdoch R.W."/>
            <person name="Higgins S."/>
            <person name="Loffler F."/>
        </authorList>
    </citation>
    <scope>NUCLEOTIDE SEQUENCE</scope>
</reference>
<proteinExistence type="inferred from homology"/>
<dbReference type="SUPFAM" id="SSF143081">
    <property type="entry name" value="BB1717-like"/>
    <property type="match status" value="1"/>
</dbReference>
<organism evidence="8">
    <name type="scientific">bioreactor metagenome</name>
    <dbReference type="NCBI Taxonomy" id="1076179"/>
    <lineage>
        <taxon>unclassified sequences</taxon>
        <taxon>metagenomes</taxon>
        <taxon>ecological metagenomes</taxon>
    </lineage>
</organism>
<evidence type="ECO:0000256" key="5">
    <source>
        <dbReference type="ARBA" id="ARBA00023124"/>
    </source>
</evidence>
<accession>A0A645A3N9</accession>
<dbReference type="InterPro" id="IPR003738">
    <property type="entry name" value="SRAP"/>
</dbReference>
<keyword evidence="7" id="KW-0456">Lyase</keyword>
<dbReference type="Pfam" id="PF02586">
    <property type="entry name" value="SRAP"/>
    <property type="match status" value="1"/>
</dbReference>
<comment type="similarity">
    <text evidence="1">Belongs to the SOS response-associated peptidase family.</text>
</comment>
<keyword evidence="6" id="KW-0238">DNA-binding</keyword>
<evidence type="ECO:0000313" key="8">
    <source>
        <dbReference type="EMBL" id="MPM47662.1"/>
    </source>
</evidence>
<dbReference type="AlphaFoldDB" id="A0A645A3N9"/>
<keyword evidence="2" id="KW-0645">Protease</keyword>
<evidence type="ECO:0000256" key="4">
    <source>
        <dbReference type="ARBA" id="ARBA00022801"/>
    </source>
</evidence>
<keyword evidence="4" id="KW-0378">Hydrolase</keyword>
<dbReference type="GO" id="GO:0008233">
    <property type="term" value="F:peptidase activity"/>
    <property type="evidence" value="ECO:0007669"/>
    <property type="project" value="UniProtKB-KW"/>
</dbReference>
<dbReference type="GO" id="GO:0003697">
    <property type="term" value="F:single-stranded DNA binding"/>
    <property type="evidence" value="ECO:0007669"/>
    <property type="project" value="InterPro"/>
</dbReference>
<dbReference type="GO" id="GO:0106300">
    <property type="term" value="P:protein-DNA covalent cross-linking repair"/>
    <property type="evidence" value="ECO:0007669"/>
    <property type="project" value="InterPro"/>
</dbReference>
<dbReference type="EMBL" id="VSSQ01011766">
    <property type="protein sequence ID" value="MPM47662.1"/>
    <property type="molecule type" value="Genomic_DNA"/>
</dbReference>
<gene>
    <name evidence="8" type="ORF">SDC9_94374</name>
</gene>
<evidence type="ECO:0000256" key="3">
    <source>
        <dbReference type="ARBA" id="ARBA00022763"/>
    </source>
</evidence>
<keyword evidence="5" id="KW-0190">Covalent protein-DNA linkage</keyword>
<comment type="caution">
    <text evidence="8">The sequence shown here is derived from an EMBL/GenBank/DDBJ whole genome shotgun (WGS) entry which is preliminary data.</text>
</comment>
<evidence type="ECO:0000256" key="1">
    <source>
        <dbReference type="ARBA" id="ARBA00008136"/>
    </source>
</evidence>
<dbReference type="Gene3D" id="3.90.1680.10">
    <property type="entry name" value="SOS response associated peptidase-like"/>
    <property type="match status" value="1"/>
</dbReference>
<protein>
    <recommendedName>
        <fullName evidence="9">SOS response-associated peptidase YedK</fullName>
    </recommendedName>
</protein>
<dbReference type="PANTHER" id="PTHR13604:SF0">
    <property type="entry name" value="ABASIC SITE PROCESSING PROTEIN HMCES"/>
    <property type="match status" value="1"/>
</dbReference>